<dbReference type="RefSeq" id="WP_040432164.1">
    <property type="nucleotide sequence ID" value="NZ_CAUOYC010000004.1"/>
</dbReference>
<evidence type="ECO:0000313" key="4">
    <source>
        <dbReference type="Proteomes" id="UP000249886"/>
    </source>
</evidence>
<evidence type="ECO:0000259" key="2">
    <source>
        <dbReference type="Pfam" id="PF13518"/>
    </source>
</evidence>
<dbReference type="Proteomes" id="UP000249886">
    <property type="component" value="Unassembled WGS sequence"/>
</dbReference>
<protein>
    <submittedName>
        <fullName evidence="3">Transposase IS3517</fullName>
    </submittedName>
</protein>
<dbReference type="InterPro" id="IPR036388">
    <property type="entry name" value="WH-like_DNA-bd_sf"/>
</dbReference>
<evidence type="ECO:0000256" key="1">
    <source>
        <dbReference type="ARBA" id="ARBA00038232"/>
    </source>
</evidence>
<dbReference type="GeneID" id="99863200"/>
<evidence type="ECO:0000313" key="3">
    <source>
        <dbReference type="EMBL" id="SPW24423.1"/>
    </source>
</evidence>
<comment type="caution">
    <text evidence="3">The sequence shown here is derived from an EMBL/GenBank/DDBJ whole genome shotgun (WGS) entry which is preliminary data.</text>
</comment>
<dbReference type="InterPro" id="IPR052057">
    <property type="entry name" value="IS150/IS1296_orfA-like"/>
</dbReference>
<sequence length="161" mass="18946">MGKLTLIQRQQAVELFEQGYGYVLVSRMLKLNQSQVELLSRMWRIHGKLCLMRRKNKHYPFETKKEVVTRYLQGDNPIELAKQYNISSDRLIRIWVKKWKISGDVALRPRMKGYPPAGDTNMPLTEVEKLQRDNYYLQMQVDVLKKLKALRENPPSANSPI</sequence>
<organism evidence="3 4">
    <name type="scientific">Corynebacterium matruchotii</name>
    <dbReference type="NCBI Taxonomy" id="43768"/>
    <lineage>
        <taxon>Bacteria</taxon>
        <taxon>Bacillati</taxon>
        <taxon>Actinomycetota</taxon>
        <taxon>Actinomycetes</taxon>
        <taxon>Mycobacteriales</taxon>
        <taxon>Corynebacteriaceae</taxon>
        <taxon>Corynebacterium</taxon>
    </lineage>
</organism>
<dbReference type="Gene3D" id="1.10.10.10">
    <property type="entry name" value="Winged helix-like DNA-binding domain superfamily/Winged helix DNA-binding domain"/>
    <property type="match status" value="1"/>
</dbReference>
<dbReference type="AlphaFoldDB" id="A0A6H9XNL9"/>
<reference evidence="3 4" key="1">
    <citation type="submission" date="2018-06" db="EMBL/GenBank/DDBJ databases">
        <authorList>
            <consortium name="Pathogen Informatics"/>
            <person name="Doyle S."/>
        </authorList>
    </citation>
    <scope>NUCLEOTIDE SEQUENCE [LARGE SCALE GENOMIC DNA]</scope>
    <source>
        <strain evidence="3 4">NCTC10254</strain>
    </source>
</reference>
<feature type="domain" description="Insertion element IS150 protein InsJ-like helix-turn-helix" evidence="2">
    <location>
        <begin position="64"/>
        <end position="110"/>
    </location>
</feature>
<dbReference type="Pfam" id="PF13518">
    <property type="entry name" value="HTH_28"/>
    <property type="match status" value="1"/>
</dbReference>
<accession>A0A6H9XNL9</accession>
<proteinExistence type="inferred from homology"/>
<comment type="similarity">
    <text evidence="1">Belongs to the IS150/IS1296 orfA family.</text>
</comment>
<dbReference type="SUPFAM" id="SSF46689">
    <property type="entry name" value="Homeodomain-like"/>
    <property type="match status" value="1"/>
</dbReference>
<dbReference type="InterPro" id="IPR009057">
    <property type="entry name" value="Homeodomain-like_sf"/>
</dbReference>
<dbReference type="PANTHER" id="PTHR33795">
    <property type="entry name" value="INSERTION ELEMENT IS150 PROTEIN INSJ"/>
    <property type="match status" value="1"/>
</dbReference>
<dbReference type="PANTHER" id="PTHR33795:SF1">
    <property type="entry name" value="INSERTION ELEMENT IS150 PROTEIN INSJ"/>
    <property type="match status" value="1"/>
</dbReference>
<gene>
    <name evidence="3" type="primary">tnp3517a1</name>
    <name evidence="3" type="ORF">NCTC10254_00802</name>
</gene>
<dbReference type="EMBL" id="UARK01000001">
    <property type="protein sequence ID" value="SPW24423.1"/>
    <property type="molecule type" value="Genomic_DNA"/>
</dbReference>
<dbReference type="InterPro" id="IPR055247">
    <property type="entry name" value="InsJ-like_HTH"/>
</dbReference>
<name>A0A6H9XNL9_9CORY</name>